<evidence type="ECO:0000313" key="7">
    <source>
        <dbReference type="Proteomes" id="UP000184386"/>
    </source>
</evidence>
<dbReference type="OrthoDB" id="63123at2"/>
<evidence type="ECO:0000256" key="3">
    <source>
        <dbReference type="ARBA" id="ARBA00023125"/>
    </source>
</evidence>
<dbReference type="InterPro" id="IPR000847">
    <property type="entry name" value="LysR_HTH_N"/>
</dbReference>
<evidence type="ECO:0000256" key="2">
    <source>
        <dbReference type="ARBA" id="ARBA00023015"/>
    </source>
</evidence>
<dbReference type="RefSeq" id="WP_073279845.1">
    <property type="nucleotide sequence ID" value="NZ_FRAC01000033.1"/>
</dbReference>
<keyword evidence="3 6" id="KW-0238">DNA-binding</keyword>
<dbReference type="SUPFAM" id="SSF46785">
    <property type="entry name" value="Winged helix' DNA-binding domain"/>
    <property type="match status" value="1"/>
</dbReference>
<sequence>MELLQLKYFQIAAKTQNFSRAAEELNISQPSLSMTISHLEDELGAKLFDRKGRNIELNESGAAFLARVNRIFFELENAKNEVSEINGTQSRRISLATTNPQLLSGILKKFLLEHKDIMITQRCDTRENVEKQLQSGEIDFGLAVPAISGDDIICRILKEEEIVLVVPESHRYADQKSIDLYKVAEDAFITLDHSYNFRKITDDICQSAGFTPNIKFEVGGSLIKDMLELNRGIALLPKYMIERPHEGKSHLKMLKIVSPNPKIQIGLSWQKQKYFSNAEKQFKDFFTENYNRLFA</sequence>
<dbReference type="CDD" id="cd05466">
    <property type="entry name" value="PBP2_LTTR_substrate"/>
    <property type="match status" value="1"/>
</dbReference>
<dbReference type="PANTHER" id="PTHR30419:SF8">
    <property type="entry name" value="NITROGEN ASSIMILATION TRANSCRIPTIONAL ACTIVATOR-RELATED"/>
    <property type="match status" value="1"/>
</dbReference>
<dbReference type="InterPro" id="IPR036388">
    <property type="entry name" value="WH-like_DNA-bd_sf"/>
</dbReference>
<accession>A0A1M7AQ44</accession>
<comment type="similarity">
    <text evidence="1">Belongs to the LysR transcriptional regulatory family.</text>
</comment>
<dbReference type="Pfam" id="PF00126">
    <property type="entry name" value="HTH_1"/>
    <property type="match status" value="1"/>
</dbReference>
<keyword evidence="4" id="KW-0804">Transcription</keyword>
<organism evidence="6 7">
    <name type="scientific">Anaerocolumna jejuensis DSM 15929</name>
    <dbReference type="NCBI Taxonomy" id="1121322"/>
    <lineage>
        <taxon>Bacteria</taxon>
        <taxon>Bacillati</taxon>
        <taxon>Bacillota</taxon>
        <taxon>Clostridia</taxon>
        <taxon>Lachnospirales</taxon>
        <taxon>Lachnospiraceae</taxon>
        <taxon>Anaerocolumna</taxon>
    </lineage>
</organism>
<dbReference type="EMBL" id="FRAC01000033">
    <property type="protein sequence ID" value="SHL44788.1"/>
    <property type="molecule type" value="Genomic_DNA"/>
</dbReference>
<gene>
    <name evidence="6" type="ORF">SAMN02745136_04924</name>
</gene>
<protein>
    <submittedName>
        <fullName evidence="6">DNA-binding transcriptional regulator, LysR family</fullName>
    </submittedName>
</protein>
<dbReference type="InterPro" id="IPR050950">
    <property type="entry name" value="HTH-type_LysR_regulators"/>
</dbReference>
<dbReference type="Gene3D" id="3.40.190.290">
    <property type="match status" value="1"/>
</dbReference>
<name>A0A1M7AQ44_9FIRM</name>
<proteinExistence type="inferred from homology"/>
<dbReference type="STRING" id="1121322.SAMN02745136_04924"/>
<dbReference type="Pfam" id="PF03466">
    <property type="entry name" value="LysR_substrate"/>
    <property type="match status" value="1"/>
</dbReference>
<dbReference type="PANTHER" id="PTHR30419">
    <property type="entry name" value="HTH-TYPE TRANSCRIPTIONAL REGULATOR YBHD"/>
    <property type="match status" value="1"/>
</dbReference>
<dbReference type="Proteomes" id="UP000184386">
    <property type="component" value="Unassembled WGS sequence"/>
</dbReference>
<keyword evidence="7" id="KW-1185">Reference proteome</keyword>
<evidence type="ECO:0000256" key="4">
    <source>
        <dbReference type="ARBA" id="ARBA00023163"/>
    </source>
</evidence>
<dbReference type="InterPro" id="IPR005119">
    <property type="entry name" value="LysR_subst-bd"/>
</dbReference>
<dbReference type="InterPro" id="IPR036390">
    <property type="entry name" value="WH_DNA-bd_sf"/>
</dbReference>
<dbReference type="GO" id="GO:0005829">
    <property type="term" value="C:cytosol"/>
    <property type="evidence" value="ECO:0007669"/>
    <property type="project" value="TreeGrafter"/>
</dbReference>
<keyword evidence="2" id="KW-0805">Transcription regulation</keyword>
<dbReference type="PROSITE" id="PS50931">
    <property type="entry name" value="HTH_LYSR"/>
    <property type="match status" value="1"/>
</dbReference>
<dbReference type="SUPFAM" id="SSF53850">
    <property type="entry name" value="Periplasmic binding protein-like II"/>
    <property type="match status" value="1"/>
</dbReference>
<dbReference type="AlphaFoldDB" id="A0A1M7AQ44"/>
<evidence type="ECO:0000313" key="6">
    <source>
        <dbReference type="EMBL" id="SHL44788.1"/>
    </source>
</evidence>
<evidence type="ECO:0000259" key="5">
    <source>
        <dbReference type="PROSITE" id="PS50931"/>
    </source>
</evidence>
<dbReference type="FunFam" id="1.10.10.10:FF:000001">
    <property type="entry name" value="LysR family transcriptional regulator"/>
    <property type="match status" value="1"/>
</dbReference>
<dbReference type="GO" id="GO:0003700">
    <property type="term" value="F:DNA-binding transcription factor activity"/>
    <property type="evidence" value="ECO:0007669"/>
    <property type="project" value="InterPro"/>
</dbReference>
<dbReference type="GO" id="GO:0003677">
    <property type="term" value="F:DNA binding"/>
    <property type="evidence" value="ECO:0007669"/>
    <property type="project" value="UniProtKB-KW"/>
</dbReference>
<feature type="domain" description="HTH lysR-type" evidence="5">
    <location>
        <begin position="1"/>
        <end position="58"/>
    </location>
</feature>
<dbReference type="Gene3D" id="1.10.10.10">
    <property type="entry name" value="Winged helix-like DNA-binding domain superfamily/Winged helix DNA-binding domain"/>
    <property type="match status" value="1"/>
</dbReference>
<dbReference type="PRINTS" id="PR00039">
    <property type="entry name" value="HTHLYSR"/>
</dbReference>
<evidence type="ECO:0000256" key="1">
    <source>
        <dbReference type="ARBA" id="ARBA00009437"/>
    </source>
</evidence>
<reference evidence="6 7" key="1">
    <citation type="submission" date="2016-11" db="EMBL/GenBank/DDBJ databases">
        <authorList>
            <person name="Jaros S."/>
            <person name="Januszkiewicz K."/>
            <person name="Wedrychowicz H."/>
        </authorList>
    </citation>
    <scope>NUCLEOTIDE SEQUENCE [LARGE SCALE GENOMIC DNA]</scope>
    <source>
        <strain evidence="6 7">DSM 15929</strain>
    </source>
</reference>